<organism evidence="1 2">
    <name type="scientific">Labrys okinawensis</name>
    <dbReference type="NCBI Taxonomy" id="346911"/>
    <lineage>
        <taxon>Bacteria</taxon>
        <taxon>Pseudomonadati</taxon>
        <taxon>Pseudomonadota</taxon>
        <taxon>Alphaproteobacteria</taxon>
        <taxon>Hyphomicrobiales</taxon>
        <taxon>Xanthobacteraceae</taxon>
        <taxon>Labrys</taxon>
    </lineage>
</organism>
<name>A0A2S9Q462_9HYPH</name>
<comment type="caution">
    <text evidence="1">The sequence shown here is derived from an EMBL/GenBank/DDBJ whole genome shotgun (WGS) entry which is preliminary data.</text>
</comment>
<reference evidence="1 2" key="1">
    <citation type="submission" date="2018-02" db="EMBL/GenBank/DDBJ databases">
        <title>Whole genome sequencing of endophytic bacterium.</title>
        <authorList>
            <person name="Eedara R."/>
            <person name="Podile A.R."/>
        </authorList>
    </citation>
    <scope>NUCLEOTIDE SEQUENCE [LARGE SCALE GENOMIC DNA]</scope>
    <source>
        <strain evidence="1 2">RP1T</strain>
    </source>
</reference>
<gene>
    <name evidence="1" type="ORF">C5L14_28030</name>
</gene>
<dbReference type="EMBL" id="PUEJ01000015">
    <property type="protein sequence ID" value="PRH84146.1"/>
    <property type="molecule type" value="Genomic_DNA"/>
</dbReference>
<dbReference type="Proteomes" id="UP000237682">
    <property type="component" value="Unassembled WGS sequence"/>
</dbReference>
<sequence length="264" mass="28448">MSILTALPLSPAAQAGSEGLESREYKVGLDPAALPGDSDAAILAVEERLSQVTKLEFGQPKQMQVQFFDTQECALTRASMLLRSREKPGKTPRITLKIRNTDMLAVKTMPIGLSRTGETAFQDDYGIGPTGKPSSDFSKSFSFDDTPPKTLSELAQSIHNLHEIVPFQGNSVLQAGPRVAQTAYASEPLPMSAKRKIRLEATLWYPADGGKPLAGDVSFTLEAPFDYGELRAADKLLLDLAKQLGPLKGSSAEKALAVIPESCR</sequence>
<evidence type="ECO:0000313" key="1">
    <source>
        <dbReference type="EMBL" id="PRH84146.1"/>
    </source>
</evidence>
<accession>A0A2S9Q462</accession>
<keyword evidence="2" id="KW-1185">Reference proteome</keyword>
<protein>
    <submittedName>
        <fullName evidence="1">Uncharacterized protein</fullName>
    </submittedName>
</protein>
<proteinExistence type="predicted"/>
<dbReference type="AlphaFoldDB" id="A0A2S9Q462"/>
<dbReference type="Gene3D" id="2.40.320.10">
    <property type="entry name" value="Hypothetical Protein Pfu-838710-001"/>
    <property type="match status" value="1"/>
</dbReference>
<evidence type="ECO:0000313" key="2">
    <source>
        <dbReference type="Proteomes" id="UP000237682"/>
    </source>
</evidence>